<dbReference type="PROSITE" id="PS51257">
    <property type="entry name" value="PROKAR_LIPOPROTEIN"/>
    <property type="match status" value="1"/>
</dbReference>
<evidence type="ECO:0000256" key="1">
    <source>
        <dbReference type="SAM" id="Phobius"/>
    </source>
</evidence>
<keyword evidence="1" id="KW-1133">Transmembrane helix</keyword>
<keyword evidence="1" id="KW-0812">Transmembrane</keyword>
<dbReference type="STRING" id="29341.RSJ17_06245"/>
<dbReference type="Pfam" id="PF03572">
    <property type="entry name" value="Peptidase_S41"/>
    <property type="match status" value="1"/>
</dbReference>
<dbReference type="PANTHER" id="PTHR32060">
    <property type="entry name" value="TAIL-SPECIFIC PROTEASE"/>
    <property type="match status" value="1"/>
</dbReference>
<gene>
    <name evidence="3" type="ORF">U732_689</name>
</gene>
<keyword evidence="1" id="KW-0472">Membrane</keyword>
<reference evidence="3 4" key="1">
    <citation type="journal article" date="2015" name="Infect. Genet. Evol.">
        <title>Genomic sequences of six botulinum neurotoxin-producing strains representing three clostridial species illustrate the mobility and diversity of botulinum neurotoxin genes.</title>
        <authorList>
            <person name="Smith T.J."/>
            <person name="Hill K.K."/>
            <person name="Xie G."/>
            <person name="Foley B.T."/>
            <person name="Williamson C.H."/>
            <person name="Foster J.T."/>
            <person name="Johnson S.L."/>
            <person name="Chertkov O."/>
            <person name="Teshima H."/>
            <person name="Gibbons H.S."/>
            <person name="Johnsky L.A."/>
            <person name="Karavis M.A."/>
            <person name="Smith L.A."/>
        </authorList>
    </citation>
    <scope>NUCLEOTIDE SEQUENCE [LARGE SCALE GENOMIC DNA]</scope>
    <source>
        <strain evidence="3 4">CDC 2741</strain>
    </source>
</reference>
<dbReference type="InterPro" id="IPR029045">
    <property type="entry name" value="ClpP/crotonase-like_dom_sf"/>
</dbReference>
<accession>A0A0C1QU41</accession>
<feature type="domain" description="Tail specific protease" evidence="2">
    <location>
        <begin position="175"/>
        <end position="389"/>
    </location>
</feature>
<evidence type="ECO:0000259" key="2">
    <source>
        <dbReference type="Pfam" id="PF03572"/>
    </source>
</evidence>
<dbReference type="PANTHER" id="PTHR32060:SF30">
    <property type="entry name" value="CARBOXY-TERMINAL PROCESSING PROTEASE CTPA"/>
    <property type="match status" value="1"/>
</dbReference>
<dbReference type="GO" id="GO:0007165">
    <property type="term" value="P:signal transduction"/>
    <property type="evidence" value="ECO:0007669"/>
    <property type="project" value="TreeGrafter"/>
</dbReference>
<dbReference type="OrthoDB" id="1653205at2"/>
<dbReference type="RefSeq" id="WP_039636708.1">
    <property type="nucleotide sequence ID" value="NZ_AYSO01000020.1"/>
</dbReference>
<dbReference type="EMBL" id="AYSO01000020">
    <property type="protein sequence ID" value="KIE44477.1"/>
    <property type="molecule type" value="Genomic_DNA"/>
</dbReference>
<dbReference type="Proteomes" id="UP000031366">
    <property type="component" value="Unassembled WGS sequence"/>
</dbReference>
<comment type="caution">
    <text evidence="3">The sequence shown here is derived from an EMBL/GenBank/DDBJ whole genome shotgun (WGS) entry which is preliminary data.</text>
</comment>
<dbReference type="SUPFAM" id="SSF52096">
    <property type="entry name" value="ClpP/crotonase"/>
    <property type="match status" value="1"/>
</dbReference>
<organism evidence="3 4">
    <name type="scientific">Clostridium argentinense CDC 2741</name>
    <dbReference type="NCBI Taxonomy" id="1418104"/>
    <lineage>
        <taxon>Bacteria</taxon>
        <taxon>Bacillati</taxon>
        <taxon>Bacillota</taxon>
        <taxon>Clostridia</taxon>
        <taxon>Eubacteriales</taxon>
        <taxon>Clostridiaceae</taxon>
        <taxon>Clostridium</taxon>
    </lineage>
</organism>
<dbReference type="AlphaFoldDB" id="A0A0C1QU41"/>
<dbReference type="CDD" id="cd07563">
    <property type="entry name" value="Peptidase_S41_IRBP"/>
    <property type="match status" value="1"/>
</dbReference>
<name>A0A0C1QU41_9CLOT</name>
<keyword evidence="4" id="KW-1185">Reference proteome</keyword>
<dbReference type="Gene3D" id="3.90.226.10">
    <property type="entry name" value="2-enoyl-CoA Hydratase, Chain A, domain 1"/>
    <property type="match status" value="1"/>
</dbReference>
<proteinExistence type="predicted"/>
<dbReference type="GO" id="GO:0004175">
    <property type="term" value="F:endopeptidase activity"/>
    <property type="evidence" value="ECO:0007669"/>
    <property type="project" value="TreeGrafter"/>
</dbReference>
<sequence length="411" mass="46690">MKKRLSIISIILFIFIACGYMIYKPSNSNSTNNVQLTEEEKLEDFQYMYTILKENYPYFEVNKRLNGIDWLSQKDEYIDRIKATINDDTYFNELNSILSELKNGHTNMLDKWFYSYAKDIYERNKKFNKAWVKQLNNPKAINRYSNIPESKGRFEGSENNIIADNIKTHTFEKEKIGYLAIHSFNTFNIEEDMKTIKPFLESIKDYKGLIIDIRGNGGGDTRYWSNNIVPMLINNKVECIHYSAFRGGDFTEAFLESRRGVGYGGSGLISDITGGKLKNIPPELSKDFKYYDEFRTILNPKNSIGFNGKIYLLTDVGVFSAAEAFSVFAKSTGFATLVGETTGGDGIGSDPAVCTLPNSGYVFRFTKEMGLTSDGTCNFEHKTVPDIKVSAKIGVNFNEDEAIQTVLKLLK</sequence>
<evidence type="ECO:0000313" key="4">
    <source>
        <dbReference type="Proteomes" id="UP000031366"/>
    </source>
</evidence>
<dbReference type="InterPro" id="IPR005151">
    <property type="entry name" value="Tail-specific_protease"/>
</dbReference>
<dbReference type="GO" id="GO:0006508">
    <property type="term" value="P:proteolysis"/>
    <property type="evidence" value="ECO:0007669"/>
    <property type="project" value="InterPro"/>
</dbReference>
<dbReference type="GO" id="GO:0008236">
    <property type="term" value="F:serine-type peptidase activity"/>
    <property type="evidence" value="ECO:0007669"/>
    <property type="project" value="InterPro"/>
</dbReference>
<dbReference type="GO" id="GO:0030288">
    <property type="term" value="C:outer membrane-bounded periplasmic space"/>
    <property type="evidence" value="ECO:0007669"/>
    <property type="project" value="TreeGrafter"/>
</dbReference>
<evidence type="ECO:0000313" key="3">
    <source>
        <dbReference type="EMBL" id="KIE44477.1"/>
    </source>
</evidence>
<protein>
    <submittedName>
        <fullName evidence="3">Peptidase S41 family protein</fullName>
    </submittedName>
</protein>
<dbReference type="Gene3D" id="3.30.750.44">
    <property type="match status" value="1"/>
</dbReference>
<feature type="transmembrane region" description="Helical" evidence="1">
    <location>
        <begin position="5"/>
        <end position="23"/>
    </location>
</feature>